<feature type="transmembrane region" description="Helical" evidence="2">
    <location>
        <begin position="139"/>
        <end position="157"/>
    </location>
</feature>
<proteinExistence type="predicted"/>
<keyword evidence="4" id="KW-1185">Reference proteome</keyword>
<feature type="compositionally biased region" description="Low complexity" evidence="1">
    <location>
        <begin position="66"/>
        <end position="75"/>
    </location>
</feature>
<dbReference type="Pfam" id="PF11209">
    <property type="entry name" value="LmeA"/>
    <property type="match status" value="1"/>
</dbReference>
<dbReference type="InterPro" id="IPR021373">
    <property type="entry name" value="DUF2993"/>
</dbReference>
<evidence type="ECO:0000256" key="1">
    <source>
        <dbReference type="SAM" id="MobiDB-lite"/>
    </source>
</evidence>
<name>A0A372JB22_9ACTN</name>
<dbReference type="EMBL" id="QURH01000994">
    <property type="protein sequence ID" value="RFU37221.1"/>
    <property type="molecule type" value="Genomic_DNA"/>
</dbReference>
<dbReference type="Proteomes" id="UP000261811">
    <property type="component" value="Unassembled WGS sequence"/>
</dbReference>
<reference evidence="3 4" key="1">
    <citation type="submission" date="2018-08" db="EMBL/GenBank/DDBJ databases">
        <title>Actinomadura jelena sp. nov., a novel Actinomycete isolated from soil in Chad.</title>
        <authorList>
            <person name="Shi L."/>
        </authorList>
    </citation>
    <scope>NUCLEOTIDE SEQUENCE [LARGE SCALE GENOMIC DNA]</scope>
    <source>
        <strain evidence="3 4">NEAU-G17</strain>
    </source>
</reference>
<sequence length="356" mass="37837">MSPCRPSACRFRGMRARRSGRPRMYQRKLASPPFPAVPGKAAWPVPAARVPGVSGRGDHHRRRPRSAPLPRPSARTPGSPQLRRRGDEDRVGCPAVRARAGRDRCGRRPRPAPAGEVAGVSAAVTREDRLPQPPRRRRRWPVVLVVLVVLLLLLLAADRVGVLVAEDAMAGEIKKEGFPSKPDVTIGGFPFLTQVVDRHFDDVRLKARNIAAGPLNVTRLDARATDVRLNSDYQSGTLGKVTGEAFVGFGDLAKAGGSGLEFQADGPDKIKAKVGAFGLDATAVASVTKVGNSIRVRTLSAEGLDLTGLGDDLDFTVPVGGLPMGMRFDSLSVTGAGVKLRVSGSDVKFTKDGGAS</sequence>
<organism evidence="3 4">
    <name type="scientific">Actinomadura logoneensis</name>
    <dbReference type="NCBI Taxonomy" id="2293572"/>
    <lineage>
        <taxon>Bacteria</taxon>
        <taxon>Bacillati</taxon>
        <taxon>Actinomycetota</taxon>
        <taxon>Actinomycetes</taxon>
        <taxon>Streptosporangiales</taxon>
        <taxon>Thermomonosporaceae</taxon>
        <taxon>Actinomadura</taxon>
    </lineage>
</organism>
<dbReference type="AlphaFoldDB" id="A0A372JB22"/>
<feature type="compositionally biased region" description="Basic residues" evidence="1">
    <location>
        <begin position="12"/>
        <end position="26"/>
    </location>
</feature>
<evidence type="ECO:0000313" key="4">
    <source>
        <dbReference type="Proteomes" id="UP000261811"/>
    </source>
</evidence>
<keyword evidence="2" id="KW-0472">Membrane</keyword>
<keyword evidence="2" id="KW-0812">Transmembrane</keyword>
<keyword evidence="2" id="KW-1133">Transmembrane helix</keyword>
<feature type="region of interest" description="Disordered" evidence="1">
    <location>
        <begin position="1"/>
        <end position="119"/>
    </location>
</feature>
<accession>A0A372JB22</accession>
<protein>
    <submittedName>
        <fullName evidence="3">DUF2993 domain-containing protein</fullName>
    </submittedName>
</protein>
<comment type="caution">
    <text evidence="3">The sequence shown here is derived from an EMBL/GenBank/DDBJ whole genome shotgun (WGS) entry which is preliminary data.</text>
</comment>
<evidence type="ECO:0000313" key="3">
    <source>
        <dbReference type="EMBL" id="RFU37221.1"/>
    </source>
</evidence>
<gene>
    <name evidence="3" type="ORF">DZF91_34010</name>
</gene>
<evidence type="ECO:0000256" key="2">
    <source>
        <dbReference type="SAM" id="Phobius"/>
    </source>
</evidence>